<accession>A0A8H6LVJ8</accession>
<gene>
    <name evidence="1" type="ORF">DFP72DRAFT_1098147</name>
</gene>
<keyword evidence="2" id="KW-1185">Reference proteome</keyword>
<comment type="caution">
    <text evidence="1">The sequence shown here is derived from an EMBL/GenBank/DDBJ whole genome shotgun (WGS) entry which is preliminary data.</text>
</comment>
<reference evidence="1 2" key="1">
    <citation type="submission" date="2020-07" db="EMBL/GenBank/DDBJ databases">
        <title>Comparative genomics of pyrophilous fungi reveals a link between fire events and developmental genes.</title>
        <authorList>
            <consortium name="DOE Joint Genome Institute"/>
            <person name="Steindorff A.S."/>
            <person name="Carver A."/>
            <person name="Calhoun S."/>
            <person name="Stillman K."/>
            <person name="Liu H."/>
            <person name="Lipzen A."/>
            <person name="Pangilinan J."/>
            <person name="Labutti K."/>
            <person name="Bruns T.D."/>
            <person name="Grigoriev I.V."/>
        </authorList>
    </citation>
    <scope>NUCLEOTIDE SEQUENCE [LARGE SCALE GENOMIC DNA]</scope>
    <source>
        <strain evidence="1 2">CBS 144469</strain>
    </source>
</reference>
<dbReference type="AlphaFoldDB" id="A0A8H6LVJ8"/>
<evidence type="ECO:0000313" key="2">
    <source>
        <dbReference type="Proteomes" id="UP000521943"/>
    </source>
</evidence>
<dbReference type="EMBL" id="JACGCI010000136">
    <property type="protein sequence ID" value="KAF6743749.1"/>
    <property type="molecule type" value="Genomic_DNA"/>
</dbReference>
<name>A0A8H6LVJ8_9AGAR</name>
<organism evidence="1 2">
    <name type="scientific">Ephemerocybe angulata</name>
    <dbReference type="NCBI Taxonomy" id="980116"/>
    <lineage>
        <taxon>Eukaryota</taxon>
        <taxon>Fungi</taxon>
        <taxon>Dikarya</taxon>
        <taxon>Basidiomycota</taxon>
        <taxon>Agaricomycotina</taxon>
        <taxon>Agaricomycetes</taxon>
        <taxon>Agaricomycetidae</taxon>
        <taxon>Agaricales</taxon>
        <taxon>Agaricineae</taxon>
        <taxon>Psathyrellaceae</taxon>
        <taxon>Ephemerocybe</taxon>
    </lineage>
</organism>
<proteinExistence type="predicted"/>
<sequence>MSSSSRFKLINELPWLTDVFFQTWESHSGLADRTLFPPICTRINIPCVFEEFKAVLLQFQARDFTSPVYDSLFYGIRETHTIKLPLQVGTRGLALVNCDNGFEENFGEKMHWGNRASAASSSIPFSQMADMPTSSPGMMFPGEEIYTQFLPYSGTSGGAQTMPTSISASDYATGGDFQTFINRTSLAMLDSASPPISSVKARKKRKRSTQDTAETGIGRFRHDTLQRYSEFQLDFSQGIALNDILESGVGLGESIQAQYGALSGMDLDEPTGSYRSLPTTDLDHLTSVHDSASGMDLDGTPFSNEGALCCPKVASLEPLGQIIEVIDLTLEQAEAPIAEDLSRSVAENDQQESHTVKEGFFPVCNVIPDDKGLCPVEGVFHSAFERQWFLHILSAAQNELSHRPCKRVVTMCQILGSASSQPMIFKNYRRTPFSNCCGIATCLSIHIQQPQG</sequence>
<protein>
    <submittedName>
        <fullName evidence="1">Uncharacterized protein</fullName>
    </submittedName>
</protein>
<evidence type="ECO:0000313" key="1">
    <source>
        <dbReference type="EMBL" id="KAF6743749.1"/>
    </source>
</evidence>
<dbReference type="Proteomes" id="UP000521943">
    <property type="component" value="Unassembled WGS sequence"/>
</dbReference>